<dbReference type="SUPFAM" id="SSF88723">
    <property type="entry name" value="PIN domain-like"/>
    <property type="match status" value="1"/>
</dbReference>
<dbReference type="CDD" id="cd09874">
    <property type="entry name" value="PIN_MT3492-like"/>
    <property type="match status" value="1"/>
</dbReference>
<dbReference type="InterPro" id="IPR029060">
    <property type="entry name" value="PIN-like_dom_sf"/>
</dbReference>
<keyword evidence="4" id="KW-0460">Magnesium</keyword>
<dbReference type="Proteomes" id="UP001296706">
    <property type="component" value="Unassembled WGS sequence"/>
</dbReference>
<keyword evidence="7" id="KW-1185">Reference proteome</keyword>
<organism evidence="6 7">
    <name type="scientific">Pseudonocardia xinjiangensis</name>
    <dbReference type="NCBI Taxonomy" id="75289"/>
    <lineage>
        <taxon>Bacteria</taxon>
        <taxon>Bacillati</taxon>
        <taxon>Actinomycetota</taxon>
        <taxon>Actinomycetes</taxon>
        <taxon>Pseudonocardiales</taxon>
        <taxon>Pseudonocardiaceae</taxon>
        <taxon>Pseudonocardia</taxon>
    </lineage>
</organism>
<protein>
    <submittedName>
        <fullName evidence="6">Type II toxin-antitoxin system VapC family toxin</fullName>
    </submittedName>
</protein>
<sequence length="143" mass="15423">MEIGIRLETSAVVPLLVAEPGSQACRRFWDDADAVVSCRLLYVEAAAALAQAQRMARLDGRRYVQARQLLDRLWAEIEVIELDEVLAVAAADAAHALGLCGDDAVHCAAAEQLADEDLVAASGDRRLLAAWSERGLSTYDTNS</sequence>
<evidence type="ECO:0000313" key="7">
    <source>
        <dbReference type="Proteomes" id="UP001296706"/>
    </source>
</evidence>
<gene>
    <name evidence="6" type="ORF">HF577_29295</name>
</gene>
<dbReference type="InterPro" id="IPR002716">
    <property type="entry name" value="PIN_dom"/>
</dbReference>
<dbReference type="Gene3D" id="3.40.50.1010">
    <property type="entry name" value="5'-nuclease"/>
    <property type="match status" value="1"/>
</dbReference>
<proteinExistence type="predicted"/>
<evidence type="ECO:0000256" key="4">
    <source>
        <dbReference type="ARBA" id="ARBA00022842"/>
    </source>
</evidence>
<feature type="domain" description="PIN" evidence="5">
    <location>
        <begin position="7"/>
        <end position="127"/>
    </location>
</feature>
<evidence type="ECO:0000256" key="2">
    <source>
        <dbReference type="ARBA" id="ARBA00022723"/>
    </source>
</evidence>
<evidence type="ECO:0000259" key="5">
    <source>
        <dbReference type="Pfam" id="PF01850"/>
    </source>
</evidence>
<comment type="caution">
    <text evidence="6">The sequence shown here is derived from an EMBL/GenBank/DDBJ whole genome shotgun (WGS) entry which is preliminary data.</text>
</comment>
<dbReference type="Pfam" id="PF01850">
    <property type="entry name" value="PIN"/>
    <property type="match status" value="1"/>
</dbReference>
<keyword evidence="3" id="KW-0378">Hydrolase</keyword>
<reference evidence="6 7" key="1">
    <citation type="submission" date="2020-04" db="EMBL/GenBank/DDBJ databases">
        <authorList>
            <person name="Klaysubun C."/>
            <person name="Duangmal K."/>
            <person name="Lipun K."/>
        </authorList>
    </citation>
    <scope>NUCLEOTIDE SEQUENCE [LARGE SCALE GENOMIC DNA]</scope>
    <source>
        <strain evidence="6 7">JCM 11839</strain>
    </source>
</reference>
<name>A0ABX1RLA7_9PSEU</name>
<dbReference type="RefSeq" id="WP_169399216.1">
    <property type="nucleotide sequence ID" value="NZ_BAAAJH010000024.1"/>
</dbReference>
<accession>A0ABX1RLA7</accession>
<evidence type="ECO:0000256" key="3">
    <source>
        <dbReference type="ARBA" id="ARBA00022801"/>
    </source>
</evidence>
<evidence type="ECO:0000313" key="6">
    <source>
        <dbReference type="EMBL" id="NMH81177.1"/>
    </source>
</evidence>
<keyword evidence="2" id="KW-0479">Metal-binding</keyword>
<keyword evidence="1" id="KW-0540">Nuclease</keyword>
<evidence type="ECO:0000256" key="1">
    <source>
        <dbReference type="ARBA" id="ARBA00022722"/>
    </source>
</evidence>
<dbReference type="EMBL" id="JAAXKY010000133">
    <property type="protein sequence ID" value="NMH81177.1"/>
    <property type="molecule type" value="Genomic_DNA"/>
</dbReference>